<dbReference type="InterPro" id="IPR011990">
    <property type="entry name" value="TPR-like_helical_dom_sf"/>
</dbReference>
<dbReference type="AlphaFoldDB" id="A0A4P9W623"/>
<sequence>MQVERSLDFYNRALSLMQKGRRAEAKEAYETLLAKTLLQEPLPQAQSAHSSPAHTLRYVVHKNYAAILESEGYLSDALHHYEEASSVDPTEPALWCKIGHAAAMLKRFDRAADAYTRGLNTAKSRVQRFNCLDGLCNALFDIGDFSRCLPLVNEALEQDPSYARGLWIKHTILKEYIEGASLTSGLDSAIGPRDVLEFHMKIDPAVRAMAFDAGVMRAREPEPSGLYDVSKPTVVLELHDETWVGLGALLVRTYDAVRTQKKYLLELDPPPLPPTSPSIPKLAEVDLADLNRRVEIRLMVRAPPTQPPTETEDRPPSPPVDPVPEESPAAQGSDMEEEERDRAASPSKKRKRGGEEGGARKEGMRSSKRVRDKIVQEQQKRTSLDADLHEASAAWLPRRYRFRCGEPVPPDGADGENGEGDGGNREGSAADLDPIVPLVPDVRAFLNEFALPAARVRTPESPAMVLKSVQKEGDGGSRIVDGDGGPMLVMSESESWTGVSAAER</sequence>
<dbReference type="PANTHER" id="PTHR15502">
    <property type="entry name" value="CALCINEURIN-BINDING PROTEIN CABIN 1-RELATED"/>
    <property type="match status" value="1"/>
</dbReference>
<dbReference type="SMART" id="SM00028">
    <property type="entry name" value="TPR"/>
    <property type="match status" value="4"/>
</dbReference>
<dbReference type="EMBL" id="KZ997433">
    <property type="protein sequence ID" value="RKO87422.1"/>
    <property type="molecule type" value="Genomic_DNA"/>
</dbReference>
<feature type="region of interest" description="Disordered" evidence="4">
    <location>
        <begin position="469"/>
        <end position="504"/>
    </location>
</feature>
<accession>A0A4P9W623</accession>
<protein>
    <submittedName>
        <fullName evidence="5">Uncharacterized protein</fullName>
    </submittedName>
</protein>
<dbReference type="Proteomes" id="UP000269721">
    <property type="component" value="Unassembled WGS sequence"/>
</dbReference>
<evidence type="ECO:0000256" key="3">
    <source>
        <dbReference type="ARBA" id="ARBA00023242"/>
    </source>
</evidence>
<proteinExistence type="inferred from homology"/>
<dbReference type="GO" id="GO:0005634">
    <property type="term" value="C:nucleus"/>
    <property type="evidence" value="ECO:0007669"/>
    <property type="project" value="UniProtKB-SubCell"/>
</dbReference>
<comment type="similarity">
    <text evidence="2">Belongs to the HIR3 family.</text>
</comment>
<organism evidence="5 6">
    <name type="scientific">Blyttiomyces helicus</name>
    <dbReference type="NCBI Taxonomy" id="388810"/>
    <lineage>
        <taxon>Eukaryota</taxon>
        <taxon>Fungi</taxon>
        <taxon>Fungi incertae sedis</taxon>
        <taxon>Chytridiomycota</taxon>
        <taxon>Chytridiomycota incertae sedis</taxon>
        <taxon>Chytridiomycetes</taxon>
        <taxon>Chytridiomycetes incertae sedis</taxon>
        <taxon>Blyttiomyces</taxon>
    </lineage>
</organism>
<evidence type="ECO:0000256" key="2">
    <source>
        <dbReference type="ARBA" id="ARBA00007335"/>
    </source>
</evidence>
<dbReference type="Pfam" id="PF13181">
    <property type="entry name" value="TPR_8"/>
    <property type="match status" value="1"/>
</dbReference>
<dbReference type="SUPFAM" id="SSF48452">
    <property type="entry name" value="TPR-like"/>
    <property type="match status" value="1"/>
</dbReference>
<feature type="compositionally biased region" description="Basic and acidic residues" evidence="4">
    <location>
        <begin position="353"/>
        <end position="365"/>
    </location>
</feature>
<dbReference type="Gene3D" id="1.25.40.10">
    <property type="entry name" value="Tetratricopeptide repeat domain"/>
    <property type="match status" value="1"/>
</dbReference>
<gene>
    <name evidence="5" type="ORF">BDK51DRAFT_38658</name>
</gene>
<comment type="subcellular location">
    <subcellularLocation>
        <location evidence="1">Nucleus</location>
    </subcellularLocation>
</comment>
<reference evidence="6" key="1">
    <citation type="journal article" date="2018" name="Nat. Microbiol.">
        <title>Leveraging single-cell genomics to expand the fungal tree of life.</title>
        <authorList>
            <person name="Ahrendt S.R."/>
            <person name="Quandt C.A."/>
            <person name="Ciobanu D."/>
            <person name="Clum A."/>
            <person name="Salamov A."/>
            <person name="Andreopoulos B."/>
            <person name="Cheng J.F."/>
            <person name="Woyke T."/>
            <person name="Pelin A."/>
            <person name="Henrissat B."/>
            <person name="Reynolds N.K."/>
            <person name="Benny G.L."/>
            <person name="Smith M.E."/>
            <person name="James T.Y."/>
            <person name="Grigoriev I.V."/>
        </authorList>
    </citation>
    <scope>NUCLEOTIDE SEQUENCE [LARGE SCALE GENOMIC DNA]</scope>
</reference>
<dbReference type="GO" id="GO:0006325">
    <property type="term" value="P:chromatin organization"/>
    <property type="evidence" value="ECO:0007669"/>
    <property type="project" value="InterPro"/>
</dbReference>
<dbReference type="InterPro" id="IPR033053">
    <property type="entry name" value="Hir3/CABIN1"/>
</dbReference>
<keyword evidence="3" id="KW-0539">Nucleus</keyword>
<evidence type="ECO:0000313" key="5">
    <source>
        <dbReference type="EMBL" id="RKO87422.1"/>
    </source>
</evidence>
<dbReference type="InterPro" id="IPR019734">
    <property type="entry name" value="TPR_rpt"/>
</dbReference>
<evidence type="ECO:0000256" key="4">
    <source>
        <dbReference type="SAM" id="MobiDB-lite"/>
    </source>
</evidence>
<evidence type="ECO:0000256" key="1">
    <source>
        <dbReference type="ARBA" id="ARBA00004123"/>
    </source>
</evidence>
<evidence type="ECO:0000313" key="6">
    <source>
        <dbReference type="Proteomes" id="UP000269721"/>
    </source>
</evidence>
<dbReference type="Pfam" id="PF13432">
    <property type="entry name" value="TPR_16"/>
    <property type="match status" value="1"/>
</dbReference>
<name>A0A4P9W623_9FUNG</name>
<feature type="region of interest" description="Disordered" evidence="4">
    <location>
        <begin position="298"/>
        <end position="432"/>
    </location>
</feature>
<dbReference type="PANTHER" id="PTHR15502:SF7">
    <property type="entry name" value="CALCINEURIN-BINDING PROTEIN CABIN-1"/>
    <property type="match status" value="1"/>
</dbReference>
<keyword evidence="6" id="KW-1185">Reference proteome</keyword>
<feature type="compositionally biased region" description="Basic and acidic residues" evidence="4">
    <location>
        <begin position="372"/>
        <end position="390"/>
    </location>
</feature>
<dbReference type="OrthoDB" id="77564at2759"/>
<dbReference type="GO" id="GO:0031491">
    <property type="term" value="F:nucleosome binding"/>
    <property type="evidence" value="ECO:0007669"/>
    <property type="project" value="TreeGrafter"/>
</dbReference>